<dbReference type="RefSeq" id="WP_378526894.1">
    <property type="nucleotide sequence ID" value="NZ_JBHSNS010000001.1"/>
</dbReference>
<evidence type="ECO:0000256" key="1">
    <source>
        <dbReference type="ARBA" id="ARBA00011073"/>
    </source>
</evidence>
<dbReference type="InterPro" id="IPR003137">
    <property type="entry name" value="PA_domain"/>
</dbReference>
<dbReference type="Gene3D" id="3.40.50.200">
    <property type="entry name" value="Peptidase S8/S53 domain"/>
    <property type="match status" value="1"/>
</dbReference>
<protein>
    <submittedName>
        <fullName evidence="11">S8 family serine peptidase</fullName>
    </submittedName>
</protein>
<evidence type="ECO:0000256" key="3">
    <source>
        <dbReference type="ARBA" id="ARBA00022729"/>
    </source>
</evidence>
<keyword evidence="4 6" id="KW-0378">Hydrolase</keyword>
<proteinExistence type="inferred from homology"/>
<dbReference type="InterPro" id="IPR000209">
    <property type="entry name" value="Peptidase_S8/S53_dom"/>
</dbReference>
<dbReference type="InterPro" id="IPR010259">
    <property type="entry name" value="S8pro/Inhibitor_I9"/>
</dbReference>
<dbReference type="Gene3D" id="3.30.70.80">
    <property type="entry name" value="Peptidase S8 propeptide/proteinase inhibitor I9"/>
    <property type="match status" value="1"/>
</dbReference>
<evidence type="ECO:0000313" key="11">
    <source>
        <dbReference type="EMBL" id="MFC5727532.1"/>
    </source>
</evidence>
<dbReference type="Pfam" id="PF05922">
    <property type="entry name" value="Inhibitor_I9"/>
    <property type="match status" value="1"/>
</dbReference>
<evidence type="ECO:0000313" key="12">
    <source>
        <dbReference type="Proteomes" id="UP001596072"/>
    </source>
</evidence>
<feature type="active site" description="Charge relay system" evidence="6">
    <location>
        <position position="230"/>
    </location>
</feature>
<dbReference type="InterPro" id="IPR022398">
    <property type="entry name" value="Peptidase_S8_His-AS"/>
</dbReference>
<feature type="chain" id="PRO_5045457129" evidence="7">
    <location>
        <begin position="29"/>
        <end position="706"/>
    </location>
</feature>
<sequence>MLRQTSAHRHGAAIAVVVCLATATASTAGLAPMAHGERESPSSLYLVTLEGAGTAGGGAVDETASATHMLQTQDQLLEIVDAEDPIYRWTTALNGFAVELAAAQAARLAGDPRVALVEKNQIRPLAAVDGAASRTATASVPGTRERGGGVVIGFVDTGIDPDSRAFSAVTPLGPVPSRFGGACGHAPDDPDWDTGDCDTKVVAAQHYVAGFGEDRLRVNAVLSPADTDGHGTAVASVAAGTDDVAVEVGDHRLGRFSGVAPRARVAAYKACWSAPDPDDDGCATADLVAAIDRATADRVDVLNLSVGGPARIDTVELALLGAAEAGIVVTAATGNQGDDDYAAHPSPWVVTVGASTGAQRVGAVEAQGGPTLRGAMAATGPAGPAPLVLAADAAAPGVSVAAARVCAPGSLDARTVAGTVVVCERGRVPRLEKSATVDLADGIGMVLLNTGRRSTDADFHAVPTVHLPVGEGRRLLAWASATERPRVRLVARGVGTGPARVAAFSSSGDPAARVLKPDLVAEGTSVMAAVPGGWDVVSGTSVAAARVSGLAAVLLSRPGATPGRVRSALLTTAHPLADIGLSSGAGEAVLHPTPSLVAAVPARHYREWLTGDRATVNQPHLLLSNGVHRGRRTLTNVGRRPVRISASVEGFEGAATVTPATAVLRPGASLRFEVLAEGLPRRSDDGAVVWRTGAGRETRIAVVVTR</sequence>
<accession>A0ABW0ZB84</accession>
<keyword evidence="3 7" id="KW-0732">Signal</keyword>
<feature type="active site" description="Charge relay system" evidence="6">
    <location>
        <position position="541"/>
    </location>
</feature>
<dbReference type="PRINTS" id="PR00723">
    <property type="entry name" value="SUBTILISIN"/>
</dbReference>
<dbReference type="PROSITE" id="PS00136">
    <property type="entry name" value="SUBTILASE_ASP"/>
    <property type="match status" value="1"/>
</dbReference>
<dbReference type="InterPro" id="IPR037045">
    <property type="entry name" value="S8pro/Inhibitor_I9_sf"/>
</dbReference>
<dbReference type="SUPFAM" id="SSF52743">
    <property type="entry name" value="Subtilisin-like"/>
    <property type="match status" value="1"/>
</dbReference>
<dbReference type="PROSITE" id="PS51892">
    <property type="entry name" value="SUBTILASE"/>
    <property type="match status" value="1"/>
</dbReference>
<dbReference type="Pfam" id="PF00082">
    <property type="entry name" value="Peptidase_S8"/>
    <property type="match status" value="1"/>
</dbReference>
<evidence type="ECO:0000256" key="7">
    <source>
        <dbReference type="SAM" id="SignalP"/>
    </source>
</evidence>
<comment type="similarity">
    <text evidence="1 6">Belongs to the peptidase S8 family.</text>
</comment>
<comment type="caution">
    <text evidence="11">The sequence shown here is derived from an EMBL/GenBank/DDBJ whole genome shotgun (WGS) entry which is preliminary data.</text>
</comment>
<feature type="domain" description="Peptidase S8/S53" evidence="8">
    <location>
        <begin position="147"/>
        <end position="586"/>
    </location>
</feature>
<evidence type="ECO:0000256" key="5">
    <source>
        <dbReference type="ARBA" id="ARBA00022825"/>
    </source>
</evidence>
<evidence type="ECO:0000259" key="8">
    <source>
        <dbReference type="Pfam" id="PF00082"/>
    </source>
</evidence>
<dbReference type="PROSITE" id="PS00137">
    <property type="entry name" value="SUBTILASE_HIS"/>
    <property type="match status" value="1"/>
</dbReference>
<evidence type="ECO:0000259" key="9">
    <source>
        <dbReference type="Pfam" id="PF02225"/>
    </source>
</evidence>
<evidence type="ECO:0000259" key="10">
    <source>
        <dbReference type="Pfam" id="PF05922"/>
    </source>
</evidence>
<keyword evidence="12" id="KW-1185">Reference proteome</keyword>
<evidence type="ECO:0000256" key="6">
    <source>
        <dbReference type="PROSITE-ProRule" id="PRU01240"/>
    </source>
</evidence>
<dbReference type="Pfam" id="PF02225">
    <property type="entry name" value="PA"/>
    <property type="match status" value="1"/>
</dbReference>
<keyword evidence="2 6" id="KW-0645">Protease</keyword>
<name>A0ABW0ZB84_9ACTN</name>
<reference evidence="12" key="1">
    <citation type="journal article" date="2019" name="Int. J. Syst. Evol. Microbiol.">
        <title>The Global Catalogue of Microorganisms (GCM) 10K type strain sequencing project: providing services to taxonomists for standard genome sequencing and annotation.</title>
        <authorList>
            <consortium name="The Broad Institute Genomics Platform"/>
            <consortium name="The Broad Institute Genome Sequencing Center for Infectious Disease"/>
            <person name="Wu L."/>
            <person name="Ma J."/>
        </authorList>
    </citation>
    <scope>NUCLEOTIDE SEQUENCE [LARGE SCALE GENOMIC DNA]</scope>
    <source>
        <strain evidence="12">YIM 94188</strain>
    </source>
</reference>
<feature type="active site" description="Charge relay system" evidence="6">
    <location>
        <position position="156"/>
    </location>
</feature>
<dbReference type="InterPro" id="IPR045051">
    <property type="entry name" value="SBT"/>
</dbReference>
<keyword evidence="5 6" id="KW-0720">Serine protease</keyword>
<gene>
    <name evidence="11" type="ORF">ACFPQB_01290</name>
</gene>
<evidence type="ECO:0000256" key="4">
    <source>
        <dbReference type="ARBA" id="ARBA00022801"/>
    </source>
</evidence>
<dbReference type="InterPro" id="IPR015500">
    <property type="entry name" value="Peptidase_S8_subtilisin-rel"/>
</dbReference>
<dbReference type="InterPro" id="IPR023827">
    <property type="entry name" value="Peptidase_S8_Asp-AS"/>
</dbReference>
<feature type="domain" description="Inhibitor I9" evidence="10">
    <location>
        <begin position="45"/>
        <end position="125"/>
    </location>
</feature>
<organism evidence="11 12">
    <name type="scientific">Nocardioides vastitatis</name>
    <dbReference type="NCBI Taxonomy" id="2568655"/>
    <lineage>
        <taxon>Bacteria</taxon>
        <taxon>Bacillati</taxon>
        <taxon>Actinomycetota</taxon>
        <taxon>Actinomycetes</taxon>
        <taxon>Propionibacteriales</taxon>
        <taxon>Nocardioidaceae</taxon>
        <taxon>Nocardioides</taxon>
    </lineage>
</organism>
<dbReference type="CDD" id="cd02120">
    <property type="entry name" value="PA_subtilisin_like"/>
    <property type="match status" value="1"/>
</dbReference>
<dbReference type="PANTHER" id="PTHR10795">
    <property type="entry name" value="PROPROTEIN CONVERTASE SUBTILISIN/KEXIN"/>
    <property type="match status" value="1"/>
</dbReference>
<dbReference type="Gene3D" id="3.50.30.30">
    <property type="match status" value="1"/>
</dbReference>
<dbReference type="Proteomes" id="UP001596072">
    <property type="component" value="Unassembled WGS sequence"/>
</dbReference>
<evidence type="ECO:0000256" key="2">
    <source>
        <dbReference type="ARBA" id="ARBA00022670"/>
    </source>
</evidence>
<feature type="signal peptide" evidence="7">
    <location>
        <begin position="1"/>
        <end position="28"/>
    </location>
</feature>
<dbReference type="InterPro" id="IPR036852">
    <property type="entry name" value="Peptidase_S8/S53_dom_sf"/>
</dbReference>
<feature type="domain" description="PA" evidence="9">
    <location>
        <begin position="402"/>
        <end position="475"/>
    </location>
</feature>
<dbReference type="EMBL" id="JBHSNS010000001">
    <property type="protein sequence ID" value="MFC5727532.1"/>
    <property type="molecule type" value="Genomic_DNA"/>
</dbReference>